<evidence type="ECO:0000256" key="2">
    <source>
        <dbReference type="ARBA" id="ARBA00022490"/>
    </source>
</evidence>
<dbReference type="GO" id="GO:0036503">
    <property type="term" value="P:ERAD pathway"/>
    <property type="evidence" value="ECO:0007669"/>
    <property type="project" value="TreeGrafter"/>
</dbReference>
<keyword evidence="3" id="KW-0677">Repeat</keyword>
<dbReference type="RefSeq" id="XP_005780077.1">
    <property type="nucleotide sequence ID" value="XM_005780020.1"/>
</dbReference>
<feature type="region of interest" description="Disordered" evidence="5">
    <location>
        <begin position="186"/>
        <end position="206"/>
    </location>
</feature>
<name>A0A0D3JVW3_EMIH1</name>
<keyword evidence="2" id="KW-0963">Cytoplasm</keyword>
<proteinExistence type="predicted"/>
<comment type="subcellular location">
    <subcellularLocation>
        <location evidence="1">Cytoplasm</location>
    </subcellularLocation>
</comment>
<dbReference type="PANTHER" id="PTHR23346">
    <property type="entry name" value="TRANSLATIONAL ACTIVATOR GCN1-RELATED"/>
    <property type="match status" value="1"/>
</dbReference>
<reference evidence="9" key="1">
    <citation type="journal article" date="2013" name="Nature">
        <title>Pan genome of the phytoplankton Emiliania underpins its global distribution.</title>
        <authorList>
            <person name="Read B.A."/>
            <person name="Kegel J."/>
            <person name="Klute M.J."/>
            <person name="Kuo A."/>
            <person name="Lefebvre S.C."/>
            <person name="Maumus F."/>
            <person name="Mayer C."/>
            <person name="Miller J."/>
            <person name="Monier A."/>
            <person name="Salamov A."/>
            <person name="Young J."/>
            <person name="Aguilar M."/>
            <person name="Claverie J.M."/>
            <person name="Frickenhaus S."/>
            <person name="Gonzalez K."/>
            <person name="Herman E.K."/>
            <person name="Lin Y.C."/>
            <person name="Napier J."/>
            <person name="Ogata H."/>
            <person name="Sarno A.F."/>
            <person name="Shmutz J."/>
            <person name="Schroeder D."/>
            <person name="de Vargas C."/>
            <person name="Verret F."/>
            <person name="von Dassow P."/>
            <person name="Valentin K."/>
            <person name="Van de Peer Y."/>
            <person name="Wheeler G."/>
            <person name="Dacks J.B."/>
            <person name="Delwiche C.F."/>
            <person name="Dyhrman S.T."/>
            <person name="Glockner G."/>
            <person name="John U."/>
            <person name="Richards T."/>
            <person name="Worden A.Z."/>
            <person name="Zhang X."/>
            <person name="Grigoriev I.V."/>
            <person name="Allen A.E."/>
            <person name="Bidle K."/>
            <person name="Borodovsky M."/>
            <person name="Bowler C."/>
            <person name="Brownlee C."/>
            <person name="Cock J.M."/>
            <person name="Elias M."/>
            <person name="Gladyshev V.N."/>
            <person name="Groth M."/>
            <person name="Guda C."/>
            <person name="Hadaegh A."/>
            <person name="Iglesias-Rodriguez M.D."/>
            <person name="Jenkins J."/>
            <person name="Jones B.M."/>
            <person name="Lawson T."/>
            <person name="Leese F."/>
            <person name="Lindquist E."/>
            <person name="Lobanov A."/>
            <person name="Lomsadze A."/>
            <person name="Malik S.B."/>
            <person name="Marsh M.E."/>
            <person name="Mackinder L."/>
            <person name="Mock T."/>
            <person name="Mueller-Roeber B."/>
            <person name="Pagarete A."/>
            <person name="Parker M."/>
            <person name="Probert I."/>
            <person name="Quesneville H."/>
            <person name="Raines C."/>
            <person name="Rensing S.A."/>
            <person name="Riano-Pachon D.M."/>
            <person name="Richier S."/>
            <person name="Rokitta S."/>
            <person name="Shiraiwa Y."/>
            <person name="Soanes D.M."/>
            <person name="van der Giezen M."/>
            <person name="Wahlund T.M."/>
            <person name="Williams B."/>
            <person name="Wilson W."/>
            <person name="Wolfe G."/>
            <person name="Wurch L.L."/>
        </authorList>
    </citation>
    <scope>NUCLEOTIDE SEQUENCE</scope>
</reference>
<evidence type="ECO:0000256" key="5">
    <source>
        <dbReference type="SAM" id="MobiDB-lite"/>
    </source>
</evidence>
<dbReference type="SUPFAM" id="SSF48371">
    <property type="entry name" value="ARM repeat"/>
    <property type="match status" value="3"/>
</dbReference>
<feature type="region of interest" description="Disordered" evidence="5">
    <location>
        <begin position="1540"/>
        <end position="1563"/>
    </location>
</feature>
<dbReference type="Gene3D" id="1.25.10.10">
    <property type="entry name" value="Leucine-rich Repeat Variant"/>
    <property type="match status" value="3"/>
</dbReference>
<evidence type="ECO:0000256" key="4">
    <source>
        <dbReference type="ARBA" id="ARBA00022942"/>
    </source>
</evidence>
<dbReference type="EnsemblProtists" id="EOD27648">
    <property type="protein sequence ID" value="EOD27648"/>
    <property type="gene ID" value="EMIHUDRAFT_204549"/>
</dbReference>
<keyword evidence="4" id="KW-0647">Proteasome</keyword>
<dbReference type="HOGENOM" id="CLU_000880_2_0_1"/>
<dbReference type="InterPro" id="IPR016024">
    <property type="entry name" value="ARM-type_fold"/>
</dbReference>
<evidence type="ECO:0008006" key="10">
    <source>
        <dbReference type="Google" id="ProtNLM"/>
    </source>
</evidence>
<dbReference type="GO" id="GO:0005634">
    <property type="term" value="C:nucleus"/>
    <property type="evidence" value="ECO:0007669"/>
    <property type="project" value="TreeGrafter"/>
</dbReference>
<feature type="compositionally biased region" description="Low complexity" evidence="5">
    <location>
        <begin position="247"/>
        <end position="264"/>
    </location>
</feature>
<dbReference type="Pfam" id="PF24492">
    <property type="entry name" value="HEAT_ECM29"/>
    <property type="match status" value="1"/>
</dbReference>
<evidence type="ECO:0000259" key="6">
    <source>
        <dbReference type="Pfam" id="PF13001"/>
    </source>
</evidence>
<protein>
    <recommendedName>
        <fullName evidence="10">TOG domain-containing protein</fullName>
    </recommendedName>
</protein>
<dbReference type="InterPro" id="IPR055443">
    <property type="entry name" value="HEAT_ECM29"/>
</dbReference>
<evidence type="ECO:0000313" key="8">
    <source>
        <dbReference type="EnsemblProtists" id="EOD27648"/>
    </source>
</evidence>
<dbReference type="GO" id="GO:0060090">
    <property type="term" value="F:molecular adaptor activity"/>
    <property type="evidence" value="ECO:0007669"/>
    <property type="project" value="InterPro"/>
</dbReference>
<feature type="compositionally biased region" description="Pro residues" evidence="5">
    <location>
        <begin position="1545"/>
        <end position="1563"/>
    </location>
</feature>
<evidence type="ECO:0000313" key="9">
    <source>
        <dbReference type="Proteomes" id="UP000013827"/>
    </source>
</evidence>
<dbReference type="GO" id="GO:0043248">
    <property type="term" value="P:proteasome assembly"/>
    <property type="evidence" value="ECO:0007669"/>
    <property type="project" value="InterPro"/>
</dbReference>
<dbReference type="GeneID" id="17273193"/>
<reference evidence="8" key="2">
    <citation type="submission" date="2024-10" db="UniProtKB">
        <authorList>
            <consortium name="EnsemblProtists"/>
        </authorList>
    </citation>
    <scope>IDENTIFICATION</scope>
</reference>
<dbReference type="PANTHER" id="PTHR23346:SF19">
    <property type="entry name" value="PROTEASOME ADAPTER AND SCAFFOLD PROTEIN ECM29"/>
    <property type="match status" value="1"/>
</dbReference>
<keyword evidence="9" id="KW-1185">Reference proteome</keyword>
<accession>A0A0D3JVW3</accession>
<dbReference type="Proteomes" id="UP000013827">
    <property type="component" value="Unassembled WGS sequence"/>
</dbReference>
<dbReference type="InterPro" id="IPR011989">
    <property type="entry name" value="ARM-like"/>
</dbReference>
<feature type="domain" description="Proteasome component Ecm29 N-terminal" evidence="6">
    <location>
        <begin position="14"/>
        <end position="463"/>
    </location>
</feature>
<dbReference type="OMA" id="CRIKDIE"/>
<dbReference type="KEGG" id="ehx:EMIHUDRAFT_204549"/>
<dbReference type="STRING" id="2903.R1CX64"/>
<evidence type="ECO:0000256" key="3">
    <source>
        <dbReference type="ARBA" id="ARBA00022737"/>
    </source>
</evidence>
<feature type="region of interest" description="Disordered" evidence="5">
    <location>
        <begin position="247"/>
        <end position="268"/>
    </location>
</feature>
<evidence type="ECO:0000256" key="1">
    <source>
        <dbReference type="ARBA" id="ARBA00004496"/>
    </source>
</evidence>
<dbReference type="eggNOG" id="KOG0915">
    <property type="taxonomic scope" value="Eukaryota"/>
</dbReference>
<dbReference type="GO" id="GO:0005737">
    <property type="term" value="C:cytoplasm"/>
    <property type="evidence" value="ECO:0007669"/>
    <property type="project" value="UniProtKB-SubCell"/>
</dbReference>
<dbReference type="GO" id="GO:0000502">
    <property type="term" value="C:proteasome complex"/>
    <property type="evidence" value="ECO:0007669"/>
    <property type="project" value="UniProtKB-KW"/>
</dbReference>
<feature type="region of interest" description="Disordered" evidence="5">
    <location>
        <begin position="852"/>
        <end position="877"/>
    </location>
</feature>
<sequence>MSTPGANTALLEKLEKAELRIGLCEDSKLAKLLDPALPNIIGFLATDDAAVRAKVMAILTHLNKRIRGDSSVALPLTPLAKQFANPATAPMASNFCLVYLEMGLGRAAPAQRAVVVPPLLRGIARRGAAQQETLLSLLLGSLSELPLPGSHAELEGRLPFLTDPADRALVLEWLLDLLQFLPPPAAPAADRSAEPPPGLSADAAKRVKGRLSHEEVRGELLAAKKLAACRLLGAPAGGAPVPVASSDAPAVTAAGGPATAAGSPSAGGEGPLFSPLETLPHWLVASCDGDGAVKTTGEARLRAVAAGTDLESHALIDSLCSLAVSHLCRSVAAASRFPGVLQATFHALFAGDATPRLQQQGAALAEHISSHAALPLLDAAGAHLLAGLLRVTRGEATPGLRPDAPEAVSMRSHAYGALAALCRRAPKLLAADSALPTELFGALRTEEAGARTPLHEALAALAKARLAAMAWAATVFSRDDVPTRLVCLAGAADERPEGAEGSLSERSTERGRLSSLSAGWPPFAEVVRAILGRVALTRLDHAAGGVWEVPLLDPGSAEAEGGEGPPPLPTQATGEALRYALDCLRAEAVALLPGEPPETAVGSRLAVMLRASDAAGGVPGVGAGARELMALLGRSLFAHHGDRELLAAAATSLHTLVTGAVDAASKVQVAEAAALGALPRRVAEAEEPLKNVALSSSFASDSTQRLLCEALAAGAKALPRARATALLRSVVGMLPSLDAGCSGPSEAKRAVGASLLAGFLTARLDPAASSVSADAMEEEMTKHSVVAHLASLLRREKVRTTAVRALGQLVAGDPHAPFRNAALLAILGMHTVKDVELQLVVGDALATLAMSPPRQASSAPPPALPRIKPPEAPAVTGTGADATLAERTADAATACELAAGDTLLRYVLGRVLLQHVVAWAPLERQAGAAWLLALLRQAAKSGGGELAVRTAAGRIQAALVGLLADSNEATQELASKGLSALFDCCDEASRATILQELVAGLQSSRAANASASGGEMATYKELSEIATSVGQPALVYKLMECAASSAVWNTRKGVAFALAEQSRDALEPHLPSLLPTLFRYTFDPNPRVANAMRQLWAALVPDPKPALTKHLQPVLEHLCASLGDRLWRGRESACLALAELLPGRTLAELSPTLARLLTALLRVLDDVKETVRKAAEPAWRAVSSACVRLSDGGRASASDAEAVLEIALPILLDGVRAVCTKQLLKLVQGSGKHSLSSNESSALTYMQQHAPGLGVSAGTFEAARVAAARASPAHAALEQCLAIMDDAQVGATVPRLSEILVRGTGLPARCGAARVVLQLARDRQSALTPHAGKLLSVATRAILEERSAAARRAYASAAAQLARLAKPEPLGDLLRSLTQRYVLTAVTTNEQEERLTLASLVRELGRGAPDAMGGLRADWLPLAFIGRHEPRWEAERQEAGKQHEAGALASVWEEAYDEGGGNAGAAASHLQELLALLRTMVDGQSWALRRAAAAALIDLANLSSGALKKRPDAASQFELLAASLRESSRRWDDKEALLPKLNACFPPPPTPHAAPPPTESADM</sequence>
<evidence type="ECO:0000259" key="7">
    <source>
        <dbReference type="Pfam" id="PF24492"/>
    </source>
</evidence>
<dbReference type="Pfam" id="PF13001">
    <property type="entry name" value="ECM29_N"/>
    <property type="match status" value="1"/>
</dbReference>
<feature type="domain" description="Proteasome adapter and scaffold protein ECM29 HEAT-repeat" evidence="7">
    <location>
        <begin position="1234"/>
        <end position="1382"/>
    </location>
</feature>
<dbReference type="InterPro" id="IPR024372">
    <property type="entry name" value="Ecm29_N"/>
</dbReference>
<organism evidence="8 9">
    <name type="scientific">Emiliania huxleyi (strain CCMP1516)</name>
    <dbReference type="NCBI Taxonomy" id="280463"/>
    <lineage>
        <taxon>Eukaryota</taxon>
        <taxon>Haptista</taxon>
        <taxon>Haptophyta</taxon>
        <taxon>Prymnesiophyceae</taxon>
        <taxon>Isochrysidales</taxon>
        <taxon>Noelaerhabdaceae</taxon>
        <taxon>Emiliania</taxon>
    </lineage>
</organism>
<dbReference type="PaxDb" id="2903-EOD27648"/>